<evidence type="ECO:0000313" key="1">
    <source>
        <dbReference type="EMBL" id="RDW25109.1"/>
    </source>
</evidence>
<dbReference type="EMBL" id="KZ859012">
    <property type="protein sequence ID" value="RDW25109.1"/>
    <property type="molecule type" value="Genomic_DNA"/>
</dbReference>
<proteinExistence type="predicted"/>
<organism evidence="1 2">
    <name type="scientific">Yarrowia lipolytica</name>
    <name type="common">Candida lipolytica</name>
    <dbReference type="NCBI Taxonomy" id="4952"/>
    <lineage>
        <taxon>Eukaryota</taxon>
        <taxon>Fungi</taxon>
        <taxon>Dikarya</taxon>
        <taxon>Ascomycota</taxon>
        <taxon>Saccharomycotina</taxon>
        <taxon>Dipodascomycetes</taxon>
        <taxon>Dipodascales</taxon>
        <taxon>Dipodascales incertae sedis</taxon>
        <taxon>Yarrowia</taxon>
    </lineage>
</organism>
<gene>
    <name evidence="1" type="ORF">B0I71DRAFT_175497</name>
</gene>
<accession>A0A371C454</accession>
<protein>
    <recommendedName>
        <fullName evidence="3">F-box domain-containing protein</fullName>
    </recommendedName>
</protein>
<dbReference type="InterPro" id="IPR036047">
    <property type="entry name" value="F-box-like_dom_sf"/>
</dbReference>
<dbReference type="VEuPathDB" id="FungiDB:YALI0_A04873g"/>
<dbReference type="Proteomes" id="UP000256601">
    <property type="component" value="Unassembled WGS sequence"/>
</dbReference>
<evidence type="ECO:0008006" key="3">
    <source>
        <dbReference type="Google" id="ProtNLM"/>
    </source>
</evidence>
<evidence type="ECO:0000313" key="2">
    <source>
        <dbReference type="Proteomes" id="UP000256601"/>
    </source>
</evidence>
<sequence length="511" mass="57767">MSRSVPNPSLQLLVEKFESLLTPLLCWIDLMNIKSRALVKAMEDIERDSSRSLAHPPHASPMLALPLEIIHQIAYYVGLDNPQEILNLMRTSRYLHAALVDSREHYSGLSTHLFPLQNPHLEGRPDHLSAAKLRVETAIRKSRAFRQTMDVPTPTKTLSEHVDIVQHHDQYLPLDTNIKQLFKDSDAAPLNRWASEGLRLRWCKTVGVGERQTHVVFSLNLITGGVHVENTIPANTLLRLPHVLQKTEYFHMNPDRDFLASSRQAPVLVFDIADQRLSYQLTGRDGTPLALRRVGRGKITDLKLPRCLTDIDNLRVAQLCDRFSLVRVWRFKLEMLLLCDYEQMTCRIIKGGPTGHVTCVAVVKGLLWLTVTEEDDMSENTSIQEWYLDTKNASAMYIRNVCGDGPQKDLFSHATSDIMTGRYIKTRNRFLDTETLSVMSVKPISVFGVIAGQVHCWSFSKAWLDHQEMRIDNMINSGWSAMTDTGLGAIGATDMSVIMGPPRPREEIAAS</sequence>
<reference evidence="1 2" key="1">
    <citation type="submission" date="2018-07" db="EMBL/GenBank/DDBJ databases">
        <title>Draft Genome Assemblies for Five Robust Yarrowia lipolytica Strains Exhibiting High Lipid Production and Pentose Sugar Utilization and Sugar Alcohol Secretion from Undetoxified Lignocellulosic Biomass Hydrolysates.</title>
        <authorList>
            <consortium name="DOE Joint Genome Institute"/>
            <person name="Walker C."/>
            <person name="Ryu S."/>
            <person name="Na H."/>
            <person name="Zane M."/>
            <person name="LaButti K."/>
            <person name="Lipzen A."/>
            <person name="Haridas S."/>
            <person name="Barry K."/>
            <person name="Grigoriev I.V."/>
            <person name="Quarterman J."/>
            <person name="Slininger P."/>
            <person name="Dien B."/>
            <person name="Trinh C.T."/>
        </authorList>
    </citation>
    <scope>NUCLEOTIDE SEQUENCE [LARGE SCALE GENOMIC DNA]</scope>
    <source>
        <strain evidence="1 2">YB392</strain>
    </source>
</reference>
<dbReference type="VEuPathDB" id="FungiDB:YALI1_A04976g"/>
<name>A0A371C454_YARLL</name>
<dbReference type="AlphaFoldDB" id="A0A371C454"/>
<dbReference type="SUPFAM" id="SSF81383">
    <property type="entry name" value="F-box domain"/>
    <property type="match status" value="1"/>
</dbReference>